<keyword evidence="2" id="KW-1185">Reference proteome</keyword>
<dbReference type="EMBL" id="CSTE01000002">
    <property type="protein sequence ID" value="CQR50288.1"/>
    <property type="molecule type" value="Genomic_DNA"/>
</dbReference>
<dbReference type="AlphaFoldDB" id="A0A0D6JRJ8"/>
<organism evidence="1 2">
    <name type="scientific">Haloferax massiliensis</name>
    <dbReference type="NCBI Taxonomy" id="1476858"/>
    <lineage>
        <taxon>Archaea</taxon>
        <taxon>Methanobacteriati</taxon>
        <taxon>Methanobacteriota</taxon>
        <taxon>Stenosarchaea group</taxon>
        <taxon>Halobacteria</taxon>
        <taxon>Halobacteriales</taxon>
        <taxon>Haloferacaceae</taxon>
        <taxon>Haloferax</taxon>
    </lineage>
</organism>
<dbReference type="Proteomes" id="UP000198902">
    <property type="component" value="Unassembled WGS sequence"/>
</dbReference>
<sequence length="137" mass="14881">MGRGGVGVPGGRVLDEPREVLLFEAVVELLGLLFDRLVEVRLVLLEPGEEGFADRGGAVRLADGDQFAGVAEASAEERRFEHRRGLAADERRDSREQVLVDRRHRLLGRRGVARLGGLGQRLQPALEALVGVVVGLL</sequence>
<accession>A0A0D6JRJ8</accession>
<evidence type="ECO:0000313" key="2">
    <source>
        <dbReference type="Proteomes" id="UP000198902"/>
    </source>
</evidence>
<proteinExistence type="predicted"/>
<protein>
    <submittedName>
        <fullName evidence="1">Uncharacterized protein</fullName>
    </submittedName>
</protein>
<name>A0A0D6JRJ8_9EURY</name>
<reference evidence="2" key="1">
    <citation type="submission" date="2015-03" db="EMBL/GenBank/DDBJ databases">
        <authorList>
            <person name="Urmite Genomes"/>
        </authorList>
    </citation>
    <scope>NUCLEOTIDE SEQUENCE [LARGE SCALE GENOMIC DNA]</scope>
    <source>
        <strain evidence="2">Arc-Hr</strain>
    </source>
</reference>
<evidence type="ECO:0000313" key="1">
    <source>
        <dbReference type="EMBL" id="CQR50288.1"/>
    </source>
</evidence>
<gene>
    <name evidence="1" type="ORF">BN996_01765</name>
</gene>